<feature type="transmembrane region" description="Helical" evidence="8">
    <location>
        <begin position="42"/>
        <end position="59"/>
    </location>
</feature>
<dbReference type="PRINTS" id="PR00705">
    <property type="entry name" value="PAPAIN"/>
</dbReference>
<keyword evidence="4" id="KW-0378">Hydrolase</keyword>
<comment type="caution">
    <text evidence="10">The sequence shown here is derived from an EMBL/GenBank/DDBJ whole genome shotgun (WGS) entry which is preliminary data.</text>
</comment>
<feature type="domain" description="Peptidase C1A papain C-terminal" evidence="9">
    <location>
        <begin position="121"/>
        <end position="369"/>
    </location>
</feature>
<dbReference type="Gene3D" id="3.90.70.10">
    <property type="entry name" value="Cysteine proteinases"/>
    <property type="match status" value="1"/>
</dbReference>
<comment type="similarity">
    <text evidence="1">Belongs to the peptidase C1 family.</text>
</comment>
<accession>A0AAV4R5A6</accession>
<evidence type="ECO:0000256" key="6">
    <source>
        <dbReference type="ARBA" id="ARBA00023145"/>
    </source>
</evidence>
<gene>
    <name evidence="10" type="primary">CTSB</name>
    <name evidence="10" type="ORF">CDAR_588911</name>
</gene>
<dbReference type="CDD" id="cd02620">
    <property type="entry name" value="Peptidase_C1A_CathepsinB"/>
    <property type="match status" value="1"/>
</dbReference>
<keyword evidence="7" id="KW-1015">Disulfide bond</keyword>
<dbReference type="InterPro" id="IPR025661">
    <property type="entry name" value="Pept_asp_AS"/>
</dbReference>
<dbReference type="InterPro" id="IPR038765">
    <property type="entry name" value="Papain-like_cys_pep_sf"/>
</dbReference>
<dbReference type="PROSITE" id="PS00640">
    <property type="entry name" value="THIOL_PROTEASE_ASN"/>
    <property type="match status" value="1"/>
</dbReference>
<keyword evidence="8" id="KW-1133">Transmembrane helix</keyword>
<keyword evidence="5" id="KW-0788">Thiol protease</keyword>
<dbReference type="SMART" id="SM00645">
    <property type="entry name" value="Pept_C1"/>
    <property type="match status" value="1"/>
</dbReference>
<dbReference type="InterPro" id="IPR012599">
    <property type="entry name" value="Propeptide_C1A"/>
</dbReference>
<evidence type="ECO:0000313" key="10">
    <source>
        <dbReference type="EMBL" id="GIY15801.1"/>
    </source>
</evidence>
<dbReference type="GO" id="GO:0006508">
    <property type="term" value="P:proteolysis"/>
    <property type="evidence" value="ECO:0007669"/>
    <property type="project" value="UniProtKB-KW"/>
</dbReference>
<keyword evidence="2" id="KW-0645">Protease</keyword>
<dbReference type="EMBL" id="BPLQ01005582">
    <property type="protein sequence ID" value="GIY15801.1"/>
    <property type="molecule type" value="Genomic_DNA"/>
</dbReference>
<dbReference type="InterPro" id="IPR000169">
    <property type="entry name" value="Pept_cys_AS"/>
</dbReference>
<evidence type="ECO:0000256" key="4">
    <source>
        <dbReference type="ARBA" id="ARBA00022801"/>
    </source>
</evidence>
<proteinExistence type="inferred from homology"/>
<dbReference type="InterPro" id="IPR025660">
    <property type="entry name" value="Pept_his_AS"/>
</dbReference>
<evidence type="ECO:0000256" key="1">
    <source>
        <dbReference type="ARBA" id="ARBA00008455"/>
    </source>
</evidence>
<dbReference type="FunFam" id="3.90.70.10:FF:000031">
    <property type="entry name" value="Cathepsin B"/>
    <property type="match status" value="1"/>
</dbReference>
<dbReference type="AlphaFoldDB" id="A0AAV4R5A6"/>
<evidence type="ECO:0000256" key="5">
    <source>
        <dbReference type="ARBA" id="ARBA00022807"/>
    </source>
</evidence>
<keyword evidence="8" id="KW-0472">Membrane</keyword>
<dbReference type="SUPFAM" id="SSF54001">
    <property type="entry name" value="Cysteine proteinases"/>
    <property type="match status" value="1"/>
</dbReference>
<dbReference type="PROSITE" id="PS00639">
    <property type="entry name" value="THIOL_PROTEASE_HIS"/>
    <property type="match status" value="1"/>
</dbReference>
<dbReference type="Pfam" id="PF00112">
    <property type="entry name" value="Peptidase_C1"/>
    <property type="match status" value="1"/>
</dbReference>
<evidence type="ECO:0000256" key="2">
    <source>
        <dbReference type="ARBA" id="ARBA00022670"/>
    </source>
</evidence>
<evidence type="ECO:0000256" key="3">
    <source>
        <dbReference type="ARBA" id="ARBA00022729"/>
    </source>
</evidence>
<organism evidence="10 11">
    <name type="scientific">Caerostris darwini</name>
    <dbReference type="NCBI Taxonomy" id="1538125"/>
    <lineage>
        <taxon>Eukaryota</taxon>
        <taxon>Metazoa</taxon>
        <taxon>Ecdysozoa</taxon>
        <taxon>Arthropoda</taxon>
        <taxon>Chelicerata</taxon>
        <taxon>Arachnida</taxon>
        <taxon>Araneae</taxon>
        <taxon>Araneomorphae</taxon>
        <taxon>Entelegynae</taxon>
        <taxon>Araneoidea</taxon>
        <taxon>Araneidae</taxon>
        <taxon>Caerostris</taxon>
    </lineage>
</organism>
<evidence type="ECO:0000256" key="8">
    <source>
        <dbReference type="SAM" id="Phobius"/>
    </source>
</evidence>
<keyword evidence="6" id="KW-0865">Zymogen</keyword>
<dbReference type="InterPro" id="IPR013128">
    <property type="entry name" value="Peptidase_C1A"/>
</dbReference>
<evidence type="ECO:0000256" key="7">
    <source>
        <dbReference type="ARBA" id="ARBA00023157"/>
    </source>
</evidence>
<reference evidence="10 11" key="1">
    <citation type="submission" date="2021-06" db="EMBL/GenBank/DDBJ databases">
        <title>Caerostris darwini draft genome.</title>
        <authorList>
            <person name="Kono N."/>
            <person name="Arakawa K."/>
        </authorList>
    </citation>
    <scope>NUCLEOTIDE SEQUENCE [LARGE SCALE GENOMIC DNA]</scope>
</reference>
<dbReference type="Pfam" id="PF08127">
    <property type="entry name" value="Propeptide_C1"/>
    <property type="match status" value="1"/>
</dbReference>
<sequence>MRSSHEYVETSVSLYFEFLIGNCRYGEVMALVRNYILAKMKIFVILAVLFVASSAKLLIPKDIHPLSQKMIDIVNYMNTTWTAGRNFEGVSMKHIRGLLGVHKDNHKYRLQSIRHAIPGDLPDSFDSRDQWSHCPTINQIRDQGSCGSCWAFGAVEAMSDRHCIHSNGKVNVQISAEDLLSCCDSCGMGCNGGFPGSAWEYWVDKGLVTGGLYNSHVGCQPYVIASCEHHSKGKLPPCGDIVDTPQCVHMCEKGYNKSYSDDKFFGKKSYSIDEQEDQIKTEIYKNGPVEAAFTVYADFVTYKSGVYQHVTGVEMGGHAIRILGWGTEKGTPYWLVANSWNTDWGDKGYFKILRGKDECGIESAVVAGLPKL</sequence>
<dbReference type="Proteomes" id="UP001054837">
    <property type="component" value="Unassembled WGS sequence"/>
</dbReference>
<dbReference type="PROSITE" id="PS00139">
    <property type="entry name" value="THIOL_PROTEASE_CYS"/>
    <property type="match status" value="1"/>
</dbReference>
<keyword evidence="11" id="KW-1185">Reference proteome</keyword>
<keyword evidence="8" id="KW-0812">Transmembrane</keyword>
<evidence type="ECO:0000259" key="9">
    <source>
        <dbReference type="SMART" id="SM00645"/>
    </source>
</evidence>
<dbReference type="InterPro" id="IPR000668">
    <property type="entry name" value="Peptidase_C1A_C"/>
</dbReference>
<name>A0AAV4R5A6_9ARAC</name>
<dbReference type="GO" id="GO:0004197">
    <property type="term" value="F:cysteine-type endopeptidase activity"/>
    <property type="evidence" value="ECO:0007669"/>
    <property type="project" value="InterPro"/>
</dbReference>
<evidence type="ECO:0000313" key="11">
    <source>
        <dbReference type="Proteomes" id="UP001054837"/>
    </source>
</evidence>
<dbReference type="PANTHER" id="PTHR12411">
    <property type="entry name" value="CYSTEINE PROTEASE FAMILY C1-RELATED"/>
    <property type="match status" value="1"/>
</dbReference>
<protein>
    <submittedName>
        <fullName evidence="10">Cathepsin B</fullName>
    </submittedName>
</protein>
<keyword evidence="3" id="KW-0732">Signal</keyword>